<organism evidence="4">
    <name type="scientific">Xenopus laevis</name>
    <name type="common">African clawed frog</name>
    <dbReference type="NCBI Taxonomy" id="8355"/>
    <lineage>
        <taxon>Eukaryota</taxon>
        <taxon>Metazoa</taxon>
        <taxon>Chordata</taxon>
        <taxon>Craniata</taxon>
        <taxon>Vertebrata</taxon>
        <taxon>Euteleostomi</taxon>
        <taxon>Amphibia</taxon>
        <taxon>Batrachia</taxon>
        <taxon>Anura</taxon>
        <taxon>Pipoidea</taxon>
        <taxon>Pipidae</taxon>
        <taxon>Xenopodinae</taxon>
        <taxon>Xenopus</taxon>
        <taxon>Xenopus</taxon>
    </lineage>
</organism>
<dbReference type="GO" id="GO:0097190">
    <property type="term" value="P:apoptotic signaling pathway"/>
    <property type="evidence" value="ECO:0007669"/>
    <property type="project" value="TreeGrafter"/>
</dbReference>
<comment type="similarity">
    <text evidence="2">Belongs to the DAP-DAPL1 family.</text>
</comment>
<protein>
    <submittedName>
        <fullName evidence="4">MGC53808 protein</fullName>
    </submittedName>
</protein>
<keyword evidence="1" id="KW-0810">Translation regulation</keyword>
<dbReference type="GO" id="GO:0034198">
    <property type="term" value="P:cellular response to amino acid starvation"/>
    <property type="evidence" value="ECO:0007669"/>
    <property type="project" value="TreeGrafter"/>
</dbReference>
<evidence type="ECO:0000256" key="3">
    <source>
        <dbReference type="SAM" id="MobiDB-lite"/>
    </source>
</evidence>
<dbReference type="EMBL" id="BC084863">
    <property type="protein sequence ID" value="AAH84863.1"/>
    <property type="molecule type" value="mRNA"/>
</dbReference>
<dbReference type="PANTHER" id="PTHR13177">
    <property type="entry name" value="DEATH-ASSOCIATED PROTEIN 1"/>
    <property type="match status" value="1"/>
</dbReference>
<proteinExistence type="evidence at transcript level"/>
<evidence type="ECO:0000313" key="4">
    <source>
        <dbReference type="EMBL" id="AAH84863.1"/>
    </source>
</evidence>
<evidence type="ECO:0000256" key="1">
    <source>
        <dbReference type="ARBA" id="ARBA00022845"/>
    </source>
</evidence>
<dbReference type="AlphaFoldDB" id="Q5U522"/>
<feature type="compositionally biased region" description="Polar residues" evidence="3">
    <location>
        <begin position="48"/>
        <end position="63"/>
    </location>
</feature>
<dbReference type="Pfam" id="PF15228">
    <property type="entry name" value="DAP"/>
    <property type="match status" value="1"/>
</dbReference>
<reference evidence="4" key="1">
    <citation type="submission" date="2004-10" db="EMBL/GenBank/DDBJ databases">
        <authorList>
            <consortium name="NIH - Xenopus Gene Collection (XGC) project"/>
        </authorList>
    </citation>
    <scope>NUCLEOTIDE SEQUENCE [LARGE SCALE MRNA]</scope>
    <source>
        <tissue evidence="4">Whole</tissue>
    </source>
</reference>
<dbReference type="GO" id="GO:0010507">
    <property type="term" value="P:negative regulation of autophagy"/>
    <property type="evidence" value="ECO:0007669"/>
    <property type="project" value="TreeGrafter"/>
</dbReference>
<dbReference type="GO" id="GO:0070513">
    <property type="term" value="F:death domain binding"/>
    <property type="evidence" value="ECO:0007669"/>
    <property type="project" value="TreeGrafter"/>
</dbReference>
<sequence length="63" mass="7113">MSSPPKEKMDIKAGHLPAVKAGGMRIVQKHPHSPHVETKEDKDEENWESGTVVTRISPQWQLK</sequence>
<gene>
    <name evidence="4" type="primary">MGC53808</name>
</gene>
<evidence type="ECO:0000256" key="2">
    <source>
        <dbReference type="ARBA" id="ARBA00038025"/>
    </source>
</evidence>
<dbReference type="PANTHER" id="PTHR13177:SF3">
    <property type="entry name" value="DEATH-ASSOCIATED PROTEIN 1"/>
    <property type="match status" value="1"/>
</dbReference>
<dbReference type="GO" id="GO:0006417">
    <property type="term" value="P:regulation of translation"/>
    <property type="evidence" value="ECO:0007669"/>
    <property type="project" value="UniProtKB-KW"/>
</dbReference>
<dbReference type="InterPro" id="IPR024130">
    <property type="entry name" value="DAP1/DAPL1"/>
</dbReference>
<name>Q5U522_XENLA</name>
<accession>Q5U522</accession>
<feature type="region of interest" description="Disordered" evidence="3">
    <location>
        <begin position="29"/>
        <end position="63"/>
    </location>
</feature>